<dbReference type="SUPFAM" id="SSF103473">
    <property type="entry name" value="MFS general substrate transporter"/>
    <property type="match status" value="1"/>
</dbReference>
<name>A0A165ILM8_9APHY</name>
<evidence type="ECO:0000256" key="5">
    <source>
        <dbReference type="SAM" id="Phobius"/>
    </source>
</evidence>
<dbReference type="GeneID" id="63831111"/>
<feature type="transmembrane region" description="Helical" evidence="5">
    <location>
        <begin position="113"/>
        <end position="136"/>
    </location>
</feature>
<organism evidence="6 7">
    <name type="scientific">Laetiporus sulphureus 93-53</name>
    <dbReference type="NCBI Taxonomy" id="1314785"/>
    <lineage>
        <taxon>Eukaryota</taxon>
        <taxon>Fungi</taxon>
        <taxon>Dikarya</taxon>
        <taxon>Basidiomycota</taxon>
        <taxon>Agaricomycotina</taxon>
        <taxon>Agaricomycetes</taxon>
        <taxon>Polyporales</taxon>
        <taxon>Laetiporus</taxon>
    </lineage>
</organism>
<feature type="transmembrane region" description="Helical" evidence="5">
    <location>
        <begin position="157"/>
        <end position="178"/>
    </location>
</feature>
<feature type="transmembrane region" description="Helical" evidence="5">
    <location>
        <begin position="547"/>
        <end position="566"/>
    </location>
</feature>
<feature type="transmembrane region" description="Helical" evidence="5">
    <location>
        <begin position="455"/>
        <end position="478"/>
    </location>
</feature>
<dbReference type="OrthoDB" id="410267at2759"/>
<dbReference type="STRING" id="1314785.A0A165ILM8"/>
<dbReference type="GO" id="GO:0022857">
    <property type="term" value="F:transmembrane transporter activity"/>
    <property type="evidence" value="ECO:0007669"/>
    <property type="project" value="InterPro"/>
</dbReference>
<dbReference type="AlphaFoldDB" id="A0A165ILM8"/>
<dbReference type="EMBL" id="KV427605">
    <property type="protein sequence ID" value="KZT13250.1"/>
    <property type="molecule type" value="Genomic_DNA"/>
</dbReference>
<accession>A0A165ILM8</accession>
<evidence type="ECO:0000256" key="3">
    <source>
        <dbReference type="ARBA" id="ARBA00022989"/>
    </source>
</evidence>
<dbReference type="Gene3D" id="1.20.1250.20">
    <property type="entry name" value="MFS general substrate transporter like domains"/>
    <property type="match status" value="2"/>
</dbReference>
<proteinExistence type="predicted"/>
<reference evidence="6 7" key="1">
    <citation type="journal article" date="2016" name="Mol. Biol. Evol.">
        <title>Comparative Genomics of Early-Diverging Mushroom-Forming Fungi Provides Insights into the Origins of Lignocellulose Decay Capabilities.</title>
        <authorList>
            <person name="Nagy L.G."/>
            <person name="Riley R."/>
            <person name="Tritt A."/>
            <person name="Adam C."/>
            <person name="Daum C."/>
            <person name="Floudas D."/>
            <person name="Sun H."/>
            <person name="Yadav J.S."/>
            <person name="Pangilinan J."/>
            <person name="Larsson K.H."/>
            <person name="Matsuura K."/>
            <person name="Barry K."/>
            <person name="Labutti K."/>
            <person name="Kuo R."/>
            <person name="Ohm R.A."/>
            <person name="Bhattacharya S.S."/>
            <person name="Shirouzu T."/>
            <person name="Yoshinaga Y."/>
            <person name="Martin F.M."/>
            <person name="Grigoriev I.V."/>
            <person name="Hibbett D.S."/>
        </authorList>
    </citation>
    <scope>NUCLEOTIDE SEQUENCE [LARGE SCALE GENOMIC DNA]</scope>
    <source>
        <strain evidence="6 7">93-53</strain>
    </source>
</reference>
<dbReference type="Pfam" id="PF07690">
    <property type="entry name" value="MFS_1"/>
    <property type="match status" value="1"/>
</dbReference>
<dbReference type="InterPro" id="IPR011701">
    <property type="entry name" value="MFS"/>
</dbReference>
<dbReference type="RefSeq" id="XP_040770760.1">
    <property type="nucleotide sequence ID" value="XM_040914083.1"/>
</dbReference>
<feature type="transmembrane region" description="Helical" evidence="5">
    <location>
        <begin position="396"/>
        <end position="417"/>
    </location>
</feature>
<evidence type="ECO:0000313" key="6">
    <source>
        <dbReference type="EMBL" id="KZT13250.1"/>
    </source>
</evidence>
<evidence type="ECO:0000313" key="7">
    <source>
        <dbReference type="Proteomes" id="UP000076871"/>
    </source>
</evidence>
<dbReference type="InParanoid" id="A0A165ILM8"/>
<feature type="transmembrane region" description="Helical" evidence="5">
    <location>
        <begin position="490"/>
        <end position="508"/>
    </location>
</feature>
<feature type="transmembrane region" description="Helical" evidence="5">
    <location>
        <begin position="51"/>
        <end position="70"/>
    </location>
</feature>
<feature type="transmembrane region" description="Helical" evidence="5">
    <location>
        <begin position="350"/>
        <end position="368"/>
    </location>
</feature>
<dbReference type="Proteomes" id="UP000076871">
    <property type="component" value="Unassembled WGS sequence"/>
</dbReference>
<dbReference type="PANTHER" id="PTHR21576:SF160">
    <property type="entry name" value="NODULIN-LIKE DOMAIN-CONTAINING PROTEIN"/>
    <property type="match status" value="1"/>
</dbReference>
<dbReference type="PANTHER" id="PTHR21576">
    <property type="entry name" value="UNCHARACTERIZED NODULIN-LIKE PROTEIN"/>
    <property type="match status" value="1"/>
</dbReference>
<dbReference type="GO" id="GO:0000329">
    <property type="term" value="C:fungal-type vacuole membrane"/>
    <property type="evidence" value="ECO:0007669"/>
    <property type="project" value="TreeGrafter"/>
</dbReference>
<keyword evidence="3 5" id="KW-1133">Transmembrane helix</keyword>
<gene>
    <name evidence="6" type="ORF">LAESUDRAFT_808685</name>
</gene>
<dbReference type="InterPro" id="IPR036259">
    <property type="entry name" value="MFS_trans_sf"/>
</dbReference>
<feature type="transmembrane region" description="Helical" evidence="5">
    <location>
        <begin position="429"/>
        <end position="449"/>
    </location>
</feature>
<keyword evidence="4 5" id="KW-0472">Membrane</keyword>
<sequence>MSRAAAPALLGITRIASFLTCLLVALASGTNYVFSAYGPQLGARLGLSHIQLNIIGLSGNIGVYGSAPIWGRIADTRGPRSLLVMAFFALAIGYTGIRYFFDKGLPENSSSLSLFGICMLVFFGFLTGLGGNGGLVTAMNATAKSWPDRARATMNGIVISGFGLSAFLFSTLAHLFFPGNTSDFLLVLAIGTSLPMILGFFLIRPIPLSHSELSHSPEDEAIEEVFDAEAGIIPPMYHDNNSQTHLLSPHVHHHVDDDELADPPLDDADAHLHPAHAGHLPRSAVVSDYFVPSMGESVAMSPTRESGRQRSRSAFSVSRPSARNVVLGPDMTHTEAPNVSGKSLFADRDFWILFAITALLSGTGLMYINNVGSISQALFAQGNPDYNEAKSAQWQAAQVSIISIMNCIGRISIGVLADFTKSVLRLPRSFCMTLVATLFVTSQVICYHVESVGQLWRASALLGFAYGGMFGLFPTITIEWFGLPHFSENWGFVSLSPVLGSNVFSIAFGRNLDAHAPGHSTSVPVPRAGLPSSTQCLEGRSCYTDSLKLTIGACSVALALALYAGWRDRRRQLRIAQQSAEAVPELVLEEDEEDYREVLSQ</sequence>
<comment type="subcellular location">
    <subcellularLocation>
        <location evidence="1">Membrane</location>
        <topology evidence="1">Multi-pass membrane protein</topology>
    </subcellularLocation>
</comment>
<keyword evidence="2 5" id="KW-0812">Transmembrane</keyword>
<keyword evidence="7" id="KW-1185">Reference proteome</keyword>
<evidence type="ECO:0000256" key="4">
    <source>
        <dbReference type="ARBA" id="ARBA00023136"/>
    </source>
</evidence>
<protein>
    <submittedName>
        <fullName evidence="6">MFS general substrate transporter</fullName>
    </submittedName>
</protein>
<feature type="transmembrane region" description="Helical" evidence="5">
    <location>
        <begin position="184"/>
        <end position="203"/>
    </location>
</feature>
<evidence type="ECO:0000256" key="1">
    <source>
        <dbReference type="ARBA" id="ARBA00004141"/>
    </source>
</evidence>
<feature type="transmembrane region" description="Helical" evidence="5">
    <location>
        <begin position="82"/>
        <end position="101"/>
    </location>
</feature>
<evidence type="ECO:0000256" key="2">
    <source>
        <dbReference type="ARBA" id="ARBA00022692"/>
    </source>
</evidence>